<dbReference type="InterPro" id="IPR003591">
    <property type="entry name" value="Leu-rich_rpt_typical-subtyp"/>
</dbReference>
<dbReference type="PANTHER" id="PTHR45752:SF187">
    <property type="entry name" value="LEUCINE-RICH REPEAT AND IQ DOMAIN-CONTAINING PROTEIN 4"/>
    <property type="match status" value="1"/>
</dbReference>
<dbReference type="eggNOG" id="ENOG502SFJH">
    <property type="taxonomic scope" value="Eukaryota"/>
</dbReference>
<dbReference type="Gramene" id="KFK41711">
    <property type="protein sequence ID" value="KFK41711"/>
    <property type="gene ID" value="AALP_AA2G163600"/>
</dbReference>
<dbReference type="OrthoDB" id="1060944at2759"/>
<evidence type="ECO:0000259" key="3">
    <source>
        <dbReference type="Pfam" id="PF20160"/>
    </source>
</evidence>
<keyword evidence="2" id="KW-0677">Repeat</keyword>
<evidence type="ECO:0000256" key="2">
    <source>
        <dbReference type="ARBA" id="ARBA00022737"/>
    </source>
</evidence>
<evidence type="ECO:0000259" key="4">
    <source>
        <dbReference type="Pfam" id="PF23598"/>
    </source>
</evidence>
<gene>
    <name evidence="5" type="ordered locus">AALP_Aa2g163600</name>
</gene>
<organism evidence="5 6">
    <name type="scientific">Arabis alpina</name>
    <name type="common">Alpine rock-cress</name>
    <dbReference type="NCBI Taxonomy" id="50452"/>
    <lineage>
        <taxon>Eukaryota</taxon>
        <taxon>Viridiplantae</taxon>
        <taxon>Streptophyta</taxon>
        <taxon>Embryophyta</taxon>
        <taxon>Tracheophyta</taxon>
        <taxon>Spermatophyta</taxon>
        <taxon>Magnoliopsida</taxon>
        <taxon>eudicotyledons</taxon>
        <taxon>Gunneridae</taxon>
        <taxon>Pentapetalae</taxon>
        <taxon>rosids</taxon>
        <taxon>malvids</taxon>
        <taxon>Brassicales</taxon>
        <taxon>Brassicaceae</taxon>
        <taxon>Arabideae</taxon>
        <taxon>Arabis</taxon>
    </lineage>
</organism>
<dbReference type="InterPro" id="IPR001611">
    <property type="entry name" value="Leu-rich_rpt"/>
</dbReference>
<dbReference type="EMBL" id="CM002870">
    <property type="protein sequence ID" value="KFK41711.1"/>
    <property type="molecule type" value="Genomic_DNA"/>
</dbReference>
<dbReference type="Gene3D" id="3.80.10.10">
    <property type="entry name" value="Ribonuclease Inhibitor"/>
    <property type="match status" value="2"/>
</dbReference>
<dbReference type="SMART" id="SM00369">
    <property type="entry name" value="LRR_TYP"/>
    <property type="match status" value="2"/>
</dbReference>
<dbReference type="Proteomes" id="UP000029120">
    <property type="component" value="Chromosome 2"/>
</dbReference>
<keyword evidence="1" id="KW-0433">Leucine-rich repeat</keyword>
<keyword evidence="6" id="KW-1185">Reference proteome</keyword>
<dbReference type="OMA" id="ACGIRMI"/>
<dbReference type="PROSITE" id="PS51450">
    <property type="entry name" value="LRR"/>
    <property type="match status" value="1"/>
</dbReference>
<dbReference type="PANTHER" id="PTHR45752">
    <property type="entry name" value="LEUCINE-RICH REPEAT-CONTAINING"/>
    <property type="match status" value="1"/>
</dbReference>
<dbReference type="AlphaFoldDB" id="A0A087HHV9"/>
<evidence type="ECO:0000313" key="6">
    <source>
        <dbReference type="Proteomes" id="UP000029120"/>
    </source>
</evidence>
<dbReference type="InterPro" id="IPR050715">
    <property type="entry name" value="LRR-SigEffector_domain"/>
</dbReference>
<dbReference type="Pfam" id="PF20160">
    <property type="entry name" value="C-JID"/>
    <property type="match status" value="1"/>
</dbReference>
<reference evidence="6" key="1">
    <citation type="journal article" date="2015" name="Nat. Plants">
        <title>Genome expansion of Arabis alpina linked with retrotransposition and reduced symmetric DNA methylation.</title>
        <authorList>
            <person name="Willing E.M."/>
            <person name="Rawat V."/>
            <person name="Mandakova T."/>
            <person name="Maumus F."/>
            <person name="James G.V."/>
            <person name="Nordstroem K.J."/>
            <person name="Becker C."/>
            <person name="Warthmann N."/>
            <person name="Chica C."/>
            <person name="Szarzynska B."/>
            <person name="Zytnicki M."/>
            <person name="Albani M.C."/>
            <person name="Kiefer C."/>
            <person name="Bergonzi S."/>
            <person name="Castaings L."/>
            <person name="Mateos J.L."/>
            <person name="Berns M.C."/>
            <person name="Bujdoso N."/>
            <person name="Piofczyk T."/>
            <person name="de Lorenzo L."/>
            <person name="Barrero-Sicilia C."/>
            <person name="Mateos I."/>
            <person name="Piednoel M."/>
            <person name="Hagmann J."/>
            <person name="Chen-Min-Tao R."/>
            <person name="Iglesias-Fernandez R."/>
            <person name="Schuster S.C."/>
            <person name="Alonso-Blanco C."/>
            <person name="Roudier F."/>
            <person name="Carbonero P."/>
            <person name="Paz-Ares J."/>
            <person name="Davis S.J."/>
            <person name="Pecinka A."/>
            <person name="Quesneville H."/>
            <person name="Colot V."/>
            <person name="Lysak M.A."/>
            <person name="Weigel D."/>
            <person name="Coupland G."/>
            <person name="Schneeberger K."/>
        </authorList>
    </citation>
    <scope>NUCLEOTIDE SEQUENCE [LARGE SCALE GENOMIC DNA]</scope>
    <source>
        <strain evidence="6">cv. Pajares</strain>
    </source>
</reference>
<dbReference type="InterPro" id="IPR055414">
    <property type="entry name" value="LRR_R13L4/SHOC2-like"/>
</dbReference>
<feature type="domain" description="Disease resistance R13L4/SHOC-2-like LRR" evidence="4">
    <location>
        <begin position="151"/>
        <end position="224"/>
    </location>
</feature>
<proteinExistence type="predicted"/>
<dbReference type="SUPFAM" id="SSF52047">
    <property type="entry name" value="RNI-like"/>
    <property type="match status" value="1"/>
</dbReference>
<protein>
    <submittedName>
        <fullName evidence="5">Uncharacterized protein</fullName>
    </submittedName>
</protein>
<feature type="domain" description="C-JID" evidence="3">
    <location>
        <begin position="371"/>
        <end position="509"/>
    </location>
</feature>
<dbReference type="InterPro" id="IPR045344">
    <property type="entry name" value="C-JID"/>
</dbReference>
<dbReference type="InterPro" id="IPR032675">
    <property type="entry name" value="LRR_dom_sf"/>
</dbReference>
<sequence length="516" mass="57656">MKGCTGLEQTPESIGSSSCLQRLDLSHCDGLINLQIHISEKTVLREPGHRRRRQMILRLPRAIKKLSSLGNLSIEGKIHIGLWHLRGNAEHLSFISEQQIPKEYMVIPKERLPFISSFYDFKSLSIKRFSYSEACTPFGCISLAGFPFLAELNLINLNIKKIPDDIGLLQSLEKLDLSGNDFRSLPTSMKNLAKLKYASLSNCSKLEALPELTELQTLKLSGCTNLESLLELSPAVYDIGGYDLLALELDNCKNVQSLSHQLDRFTGLTSVDLSSNDFDAIPASIRELVSLGTLYLNNCKKLKSVEKLPQSVKHLYAHGCDSLESVTLSPNQSIKHLDLSHCFNLQQNEQLITQFLNDGYSQKVSQRFLCLPGNGVPSYFDNRSSGTSTKIAIPPIRLTPKHLGFAAGIVISCESSSNVQFPAFSYDWNCEDDEVIRINLKPTLNLSPEIEEEVTVQSHHLVIIHVPSSINTEKTEDLRLESHLQFSEGNRFPLGEIKACGIRMIISQDKTKKMTN</sequence>
<evidence type="ECO:0000256" key="1">
    <source>
        <dbReference type="ARBA" id="ARBA00022614"/>
    </source>
</evidence>
<evidence type="ECO:0000313" key="5">
    <source>
        <dbReference type="EMBL" id="KFK41711.1"/>
    </source>
</evidence>
<name>A0A087HHV9_ARAAL</name>
<accession>A0A087HHV9</accession>
<dbReference type="Pfam" id="PF23598">
    <property type="entry name" value="LRR_14"/>
    <property type="match status" value="1"/>
</dbReference>